<dbReference type="PANTHER" id="PTHR46663:SF2">
    <property type="entry name" value="GGDEF DOMAIN-CONTAINING PROTEIN"/>
    <property type="match status" value="1"/>
</dbReference>
<name>A0A1M6DAV0_BUTFI</name>
<dbReference type="SUPFAM" id="SSF55073">
    <property type="entry name" value="Nucleotide cyclase"/>
    <property type="match status" value="1"/>
</dbReference>
<dbReference type="STRING" id="1121131.SAMN02745229_03487"/>
<dbReference type="AlphaFoldDB" id="A0A1M6DAV0"/>
<dbReference type="NCBIfam" id="TIGR00254">
    <property type="entry name" value="GGDEF"/>
    <property type="match status" value="1"/>
</dbReference>
<keyword evidence="4" id="KW-1185">Reference proteome</keyword>
<dbReference type="CDD" id="cd01949">
    <property type="entry name" value="GGDEF"/>
    <property type="match status" value="1"/>
</dbReference>
<dbReference type="SMART" id="SM00267">
    <property type="entry name" value="GGDEF"/>
    <property type="match status" value="1"/>
</dbReference>
<feature type="transmembrane region" description="Helical" evidence="1">
    <location>
        <begin position="6"/>
        <end position="27"/>
    </location>
</feature>
<feature type="transmembrane region" description="Helical" evidence="1">
    <location>
        <begin position="302"/>
        <end position="321"/>
    </location>
</feature>
<dbReference type="PROSITE" id="PS50887">
    <property type="entry name" value="GGDEF"/>
    <property type="match status" value="1"/>
</dbReference>
<dbReference type="InterPro" id="IPR000160">
    <property type="entry name" value="GGDEF_dom"/>
</dbReference>
<dbReference type="Pfam" id="PF00990">
    <property type="entry name" value="GGDEF"/>
    <property type="match status" value="1"/>
</dbReference>
<dbReference type="Proteomes" id="UP000184278">
    <property type="component" value="Unassembled WGS sequence"/>
</dbReference>
<evidence type="ECO:0000313" key="4">
    <source>
        <dbReference type="Proteomes" id="UP000184278"/>
    </source>
</evidence>
<sequence length="565" mass="64725">MLYKNVHVLLWFILILFSALFISELVLHSENSAPIINENRLYVTLNDTYRGRSEAEHINAFTDDHTFNQGDTVIVSFKLTGEKYDFPTLLLATQFVGYTVYLDGKPIYERRVEEAMHGGFLPKDVNLIPLPSTGYEGKKIDIYLTVSQSGSKTIIYTPHFGNFDDLVREYIRNRAVSVFLGTFMCMFGVVYFLISLFFAVRIRGLASHIRSALLCVFGGAWILTSQRINFIFMTNTRRPAQYEYALLHLSLPILLLLYCTVCHIHNNKIAIGSTLGIIFVEIVFGICHFTRIKYINNFSRPFAVIYALSVTSYIIYSFFYLKRRKASVYDKVQLFGLDTLSFCLIIGAVFFFRDTSEARFFNNAASIFIGLGGIIFVASRLMTFMVTLSNADPMKKKEIALSSLAYMDSLTGLPNRTFCDKETMQLDETDKDYLIISLDLNGLKEVNDTKGHKAGDELLQNFSHVLNVCFSDPFFRGRTGGDEFVVIHKDVPDDIDLDDHITHMNTLLDAKERETGFDHSVAYGYCYRHELSKDATAHEVYMKADERMYELKRKQHEEHRKKASK</sequence>
<dbReference type="InterPro" id="IPR043128">
    <property type="entry name" value="Rev_trsase/Diguanyl_cyclase"/>
</dbReference>
<organism evidence="3 4">
    <name type="scientific">Butyrivibrio fibrisolvens DSM 3071</name>
    <dbReference type="NCBI Taxonomy" id="1121131"/>
    <lineage>
        <taxon>Bacteria</taxon>
        <taxon>Bacillati</taxon>
        <taxon>Bacillota</taxon>
        <taxon>Clostridia</taxon>
        <taxon>Lachnospirales</taxon>
        <taxon>Lachnospiraceae</taxon>
        <taxon>Butyrivibrio</taxon>
    </lineage>
</organism>
<dbReference type="Gene3D" id="3.30.70.270">
    <property type="match status" value="1"/>
</dbReference>
<feature type="transmembrane region" description="Helical" evidence="1">
    <location>
        <begin position="333"/>
        <end position="352"/>
    </location>
</feature>
<feature type="transmembrane region" description="Helical" evidence="1">
    <location>
        <begin position="270"/>
        <end position="290"/>
    </location>
</feature>
<dbReference type="PANTHER" id="PTHR46663">
    <property type="entry name" value="DIGUANYLATE CYCLASE DGCT-RELATED"/>
    <property type="match status" value="1"/>
</dbReference>
<gene>
    <name evidence="3" type="ORF">SAMN02745229_03487</name>
</gene>
<evidence type="ECO:0000256" key="1">
    <source>
        <dbReference type="SAM" id="Phobius"/>
    </source>
</evidence>
<feature type="domain" description="GGDEF" evidence="2">
    <location>
        <begin position="431"/>
        <end position="565"/>
    </location>
</feature>
<dbReference type="InterPro" id="IPR029787">
    <property type="entry name" value="Nucleotide_cyclase"/>
</dbReference>
<feature type="transmembrane region" description="Helical" evidence="1">
    <location>
        <begin position="205"/>
        <end position="223"/>
    </location>
</feature>
<feature type="transmembrane region" description="Helical" evidence="1">
    <location>
        <begin position="364"/>
        <end position="388"/>
    </location>
</feature>
<feature type="transmembrane region" description="Helical" evidence="1">
    <location>
        <begin position="178"/>
        <end position="199"/>
    </location>
</feature>
<keyword evidence="1" id="KW-0812">Transmembrane</keyword>
<proteinExistence type="predicted"/>
<dbReference type="RefSeq" id="WP_073389662.1">
    <property type="nucleotide sequence ID" value="NZ_FQXK01000037.1"/>
</dbReference>
<keyword evidence="1" id="KW-1133">Transmembrane helix</keyword>
<evidence type="ECO:0000259" key="2">
    <source>
        <dbReference type="PROSITE" id="PS50887"/>
    </source>
</evidence>
<dbReference type="EMBL" id="FQXK01000037">
    <property type="protein sequence ID" value="SHI70343.1"/>
    <property type="molecule type" value="Genomic_DNA"/>
</dbReference>
<evidence type="ECO:0000313" key="3">
    <source>
        <dbReference type="EMBL" id="SHI70343.1"/>
    </source>
</evidence>
<dbReference type="GeneID" id="89508559"/>
<feature type="transmembrane region" description="Helical" evidence="1">
    <location>
        <begin position="244"/>
        <end position="264"/>
    </location>
</feature>
<accession>A0A1M6DAV0</accession>
<dbReference type="InterPro" id="IPR052163">
    <property type="entry name" value="DGC-Regulatory_Protein"/>
</dbReference>
<protein>
    <submittedName>
        <fullName evidence="3">Diguanylate cyclase (GGDEF) domain-containing protein</fullName>
    </submittedName>
</protein>
<dbReference type="OrthoDB" id="9762533at2"/>
<reference evidence="4" key="1">
    <citation type="submission" date="2016-11" db="EMBL/GenBank/DDBJ databases">
        <authorList>
            <person name="Varghese N."/>
            <person name="Submissions S."/>
        </authorList>
    </citation>
    <scope>NUCLEOTIDE SEQUENCE [LARGE SCALE GENOMIC DNA]</scope>
    <source>
        <strain evidence="4">DSM 3071</strain>
    </source>
</reference>
<keyword evidence="1" id="KW-0472">Membrane</keyword>